<feature type="region of interest" description="Disordered" evidence="1">
    <location>
        <begin position="399"/>
        <end position="457"/>
    </location>
</feature>
<dbReference type="OrthoDB" id="5393654at2759"/>
<dbReference type="EMBL" id="KV907496">
    <property type="protein sequence ID" value="OOF98411.1"/>
    <property type="molecule type" value="Genomic_DNA"/>
</dbReference>
<protein>
    <recommendedName>
        <fullName evidence="4">Geranylgeranyl pyrophosphate synthetase</fullName>
    </recommendedName>
</protein>
<evidence type="ECO:0000313" key="2">
    <source>
        <dbReference type="EMBL" id="OOF98411.1"/>
    </source>
</evidence>
<keyword evidence="3" id="KW-1185">Reference proteome</keyword>
<dbReference type="STRING" id="602072.A0A1R3RVA7"/>
<dbReference type="PANTHER" id="PTHR35179:SF2">
    <property type="entry name" value="START DOMAIN-CONTAINING PROTEIN"/>
    <property type="match status" value="1"/>
</dbReference>
<dbReference type="VEuPathDB" id="FungiDB:ASPCADRAFT_27028"/>
<gene>
    <name evidence="2" type="ORF">ASPCADRAFT_27028</name>
</gene>
<organism evidence="2 3">
    <name type="scientific">Aspergillus carbonarius (strain ITEM 5010)</name>
    <dbReference type="NCBI Taxonomy" id="602072"/>
    <lineage>
        <taxon>Eukaryota</taxon>
        <taxon>Fungi</taxon>
        <taxon>Dikarya</taxon>
        <taxon>Ascomycota</taxon>
        <taxon>Pezizomycotina</taxon>
        <taxon>Eurotiomycetes</taxon>
        <taxon>Eurotiomycetidae</taxon>
        <taxon>Eurotiales</taxon>
        <taxon>Aspergillaceae</taxon>
        <taxon>Aspergillus</taxon>
        <taxon>Aspergillus subgen. Circumdati</taxon>
    </lineage>
</organism>
<feature type="non-terminal residue" evidence="2">
    <location>
        <position position="476"/>
    </location>
</feature>
<dbReference type="Proteomes" id="UP000188318">
    <property type="component" value="Unassembled WGS sequence"/>
</dbReference>
<dbReference type="AlphaFoldDB" id="A0A1R3RVA7"/>
<evidence type="ECO:0008006" key="4">
    <source>
        <dbReference type="Google" id="ProtNLM"/>
    </source>
</evidence>
<accession>A0A1R3RVA7</accession>
<name>A0A1R3RVA7_ASPC5</name>
<dbReference type="PANTHER" id="PTHR35179">
    <property type="entry name" value="PROTEIN CBG02620"/>
    <property type="match status" value="1"/>
</dbReference>
<reference evidence="3" key="1">
    <citation type="journal article" date="2017" name="Genome Biol.">
        <title>Comparative genomics reveals high biological diversity and specific adaptations in the industrially and medically important fungal genus Aspergillus.</title>
        <authorList>
            <person name="de Vries R.P."/>
            <person name="Riley R."/>
            <person name="Wiebenga A."/>
            <person name="Aguilar-Osorio G."/>
            <person name="Amillis S."/>
            <person name="Uchima C.A."/>
            <person name="Anderluh G."/>
            <person name="Asadollahi M."/>
            <person name="Askin M."/>
            <person name="Barry K."/>
            <person name="Battaglia E."/>
            <person name="Bayram O."/>
            <person name="Benocci T."/>
            <person name="Braus-Stromeyer S.A."/>
            <person name="Caldana C."/>
            <person name="Canovas D."/>
            <person name="Cerqueira G.C."/>
            <person name="Chen F."/>
            <person name="Chen W."/>
            <person name="Choi C."/>
            <person name="Clum A."/>
            <person name="Dos Santos R.A."/>
            <person name="Damasio A.R."/>
            <person name="Diallinas G."/>
            <person name="Emri T."/>
            <person name="Fekete E."/>
            <person name="Flipphi M."/>
            <person name="Freyberg S."/>
            <person name="Gallo A."/>
            <person name="Gournas C."/>
            <person name="Habgood R."/>
            <person name="Hainaut M."/>
            <person name="Harispe M.L."/>
            <person name="Henrissat B."/>
            <person name="Hilden K.S."/>
            <person name="Hope R."/>
            <person name="Hossain A."/>
            <person name="Karabika E."/>
            <person name="Karaffa L."/>
            <person name="Karanyi Z."/>
            <person name="Krasevec N."/>
            <person name="Kuo A."/>
            <person name="Kusch H."/>
            <person name="LaButti K."/>
            <person name="Lagendijk E.L."/>
            <person name="Lapidus A."/>
            <person name="Levasseur A."/>
            <person name="Lindquist E."/>
            <person name="Lipzen A."/>
            <person name="Logrieco A.F."/>
            <person name="MacCabe A."/>
            <person name="Maekelae M.R."/>
            <person name="Malavazi I."/>
            <person name="Melin P."/>
            <person name="Meyer V."/>
            <person name="Mielnichuk N."/>
            <person name="Miskei M."/>
            <person name="Molnar A.P."/>
            <person name="Mule G."/>
            <person name="Ngan C.Y."/>
            <person name="Orejas M."/>
            <person name="Orosz E."/>
            <person name="Ouedraogo J.P."/>
            <person name="Overkamp K.M."/>
            <person name="Park H.-S."/>
            <person name="Perrone G."/>
            <person name="Piumi F."/>
            <person name="Punt P.J."/>
            <person name="Ram A.F."/>
            <person name="Ramon A."/>
            <person name="Rauscher S."/>
            <person name="Record E."/>
            <person name="Riano-Pachon D.M."/>
            <person name="Robert V."/>
            <person name="Roehrig J."/>
            <person name="Ruller R."/>
            <person name="Salamov A."/>
            <person name="Salih N.S."/>
            <person name="Samson R.A."/>
            <person name="Sandor E."/>
            <person name="Sanguinetti M."/>
            <person name="Schuetze T."/>
            <person name="Sepcic K."/>
            <person name="Shelest E."/>
            <person name="Sherlock G."/>
            <person name="Sophianopoulou V."/>
            <person name="Squina F.M."/>
            <person name="Sun H."/>
            <person name="Susca A."/>
            <person name="Todd R.B."/>
            <person name="Tsang A."/>
            <person name="Unkles S.E."/>
            <person name="van de Wiele N."/>
            <person name="van Rossen-Uffink D."/>
            <person name="Oliveira J.V."/>
            <person name="Vesth T.C."/>
            <person name="Visser J."/>
            <person name="Yu J.-H."/>
            <person name="Zhou M."/>
            <person name="Andersen M.R."/>
            <person name="Archer D.B."/>
            <person name="Baker S.E."/>
            <person name="Benoit I."/>
            <person name="Brakhage A.A."/>
            <person name="Braus G.H."/>
            <person name="Fischer R."/>
            <person name="Frisvad J.C."/>
            <person name="Goldman G.H."/>
            <person name="Houbraken J."/>
            <person name="Oakley B."/>
            <person name="Pocsi I."/>
            <person name="Scazzocchio C."/>
            <person name="Seiboth B."/>
            <person name="vanKuyk P.A."/>
            <person name="Wortman J."/>
            <person name="Dyer P.S."/>
            <person name="Grigoriev I.V."/>
        </authorList>
    </citation>
    <scope>NUCLEOTIDE SEQUENCE [LARGE SCALE GENOMIC DNA]</scope>
    <source>
        <strain evidence="3">ITEM 5010</strain>
    </source>
</reference>
<evidence type="ECO:0000256" key="1">
    <source>
        <dbReference type="SAM" id="MobiDB-lite"/>
    </source>
</evidence>
<feature type="compositionally biased region" description="Acidic residues" evidence="1">
    <location>
        <begin position="428"/>
        <end position="439"/>
    </location>
</feature>
<feature type="region of interest" description="Disordered" evidence="1">
    <location>
        <begin position="248"/>
        <end position="270"/>
    </location>
</feature>
<feature type="non-terminal residue" evidence="2">
    <location>
        <position position="1"/>
    </location>
</feature>
<dbReference type="OMA" id="IVSVMKM"/>
<evidence type="ECO:0000313" key="3">
    <source>
        <dbReference type="Proteomes" id="UP000188318"/>
    </source>
</evidence>
<feature type="compositionally biased region" description="Polar residues" evidence="1">
    <location>
        <begin position="256"/>
        <end position="270"/>
    </location>
</feature>
<proteinExistence type="predicted"/>
<sequence length="476" mass="53727">RRASPAPELPDPPSGSLLATIHREDIIDTHPSPDDNNNHKITNCTVLASYNWLNRKSPTITVPGLPPTWTPLSEPIKLQPDAGQYYRDQNAARYPKHPLQPAVEAILRTDPTFDTTDIDLVACTSTLGNLLRFIRKVDKKFRMIVETVGTTVFFIRRENSPTQTISDVRGYGHTFPETYTTWGPAVKGSESHQRVLRYNFFGLTCVVRFEGDGYLPERHTVTSPAKEANTNEPPSQPQTLISLLSSSTLTPHEPKTNNTSPLTIQSTPAPTTLTPQSAIFDLKTRSFYKRDTDILSEEMTRLWISQIPNLILAFHEYGKFTDIRVTDIRDEMQQWEVAEEHSLRQLGSLLKMLSSFALGQPDGRFEIVHEEGKEGLELREVVEGVERVLPGELQERWSKGYADENHDDNDSWTLGLRDERSDSHGLSSDDDNDDDDDNYDNNPWNWTGNDRSDNESAKDFTACSASDCGYCGHCPY</sequence>